<dbReference type="Proteomes" id="UP000191408">
    <property type="component" value="Unassembled WGS sequence"/>
</dbReference>
<dbReference type="Pfam" id="PF12796">
    <property type="entry name" value="Ank_2"/>
    <property type="match status" value="2"/>
</dbReference>
<dbReference type="GO" id="GO:0000976">
    <property type="term" value="F:transcription cis-regulatory region binding"/>
    <property type="evidence" value="ECO:0007669"/>
    <property type="project" value="TreeGrafter"/>
</dbReference>
<evidence type="ECO:0000256" key="1">
    <source>
        <dbReference type="ARBA" id="ARBA00022737"/>
    </source>
</evidence>
<dbReference type="PANTHER" id="PTHR24193:SF121">
    <property type="entry name" value="ADA2A-CONTAINING COMPLEX COMPONENT 3, ISOFORM D"/>
    <property type="match status" value="1"/>
</dbReference>
<feature type="repeat" description="ANK" evidence="3">
    <location>
        <begin position="90"/>
        <end position="119"/>
    </location>
</feature>
<protein>
    <submittedName>
        <fullName evidence="5">Uncharacterized protein</fullName>
    </submittedName>
</protein>
<name>A0A1V6NAN7_PENPO</name>
<dbReference type="STRING" id="60169.A0A1V6NAN7"/>
<evidence type="ECO:0000313" key="6">
    <source>
        <dbReference type="Proteomes" id="UP000191408"/>
    </source>
</evidence>
<keyword evidence="1" id="KW-0677">Repeat</keyword>
<feature type="repeat" description="ANK" evidence="3">
    <location>
        <begin position="118"/>
        <end position="150"/>
    </location>
</feature>
<evidence type="ECO:0000313" key="5">
    <source>
        <dbReference type="EMBL" id="OQD61709.1"/>
    </source>
</evidence>
<dbReference type="InterPro" id="IPR050663">
    <property type="entry name" value="Ankyrin-SOCS_Box"/>
</dbReference>
<feature type="repeat" description="ANK" evidence="3">
    <location>
        <begin position="250"/>
        <end position="290"/>
    </location>
</feature>
<dbReference type="Gene3D" id="1.25.40.20">
    <property type="entry name" value="Ankyrin repeat-containing domain"/>
    <property type="match status" value="2"/>
</dbReference>
<evidence type="ECO:0000256" key="2">
    <source>
        <dbReference type="ARBA" id="ARBA00023043"/>
    </source>
</evidence>
<dbReference type="SMART" id="SM00248">
    <property type="entry name" value="ANK"/>
    <property type="match status" value="4"/>
</dbReference>
<evidence type="ECO:0000256" key="4">
    <source>
        <dbReference type="SAM" id="MobiDB-lite"/>
    </source>
</evidence>
<organism evidence="5 6">
    <name type="scientific">Penicillium polonicum</name>
    <dbReference type="NCBI Taxonomy" id="60169"/>
    <lineage>
        <taxon>Eukaryota</taxon>
        <taxon>Fungi</taxon>
        <taxon>Dikarya</taxon>
        <taxon>Ascomycota</taxon>
        <taxon>Pezizomycotina</taxon>
        <taxon>Eurotiomycetes</taxon>
        <taxon>Eurotiomycetidae</taxon>
        <taxon>Eurotiales</taxon>
        <taxon>Aspergillaceae</taxon>
        <taxon>Penicillium</taxon>
    </lineage>
</organism>
<sequence>MTLDSLPFEVICLVASYLPWNRDRFSLLRCNRVLYDTVVNVLYKQDIYTTRYALPWLLHRGFERGTQHLISRSNLDVNISVASRDSFINTPLLLAIWSGRANMVELLLRNGAQVNLGTDISALEYAATLGYYDMTSLLLQHGAHVNLVGVICGLTPLGCALEFGTISREGTPYVWANKALLNDSSKFKGENEFVAVIQLLLAHGADPHVQSDDAMSTALHRIPKGPWKSPEKLFSLFLDYGADLNAQDSKGNTPLHVSFSPGAFSGDPKVQKEFVALLLRSGAEVNLKNRRGETPLGIRFENPGILEHLLKPGASTRCRGKSGGEIMRKLLTIPWNKQKKGTRQYVINTIMIELLLEHGACADQSTHLLQAHVYPVLKDLINKRKMVPRKAPQKNSYWALEDIGPTTRSRQRKATEQA</sequence>
<dbReference type="GO" id="GO:0045944">
    <property type="term" value="P:positive regulation of transcription by RNA polymerase II"/>
    <property type="evidence" value="ECO:0007669"/>
    <property type="project" value="TreeGrafter"/>
</dbReference>
<accession>A0A1V6NAN7</accession>
<dbReference type="InterPro" id="IPR036770">
    <property type="entry name" value="Ankyrin_rpt-contain_sf"/>
</dbReference>
<dbReference type="AlphaFoldDB" id="A0A1V6NAN7"/>
<evidence type="ECO:0000256" key="3">
    <source>
        <dbReference type="PROSITE-ProRule" id="PRU00023"/>
    </source>
</evidence>
<dbReference type="OrthoDB" id="366390at2759"/>
<dbReference type="SUPFAM" id="SSF48403">
    <property type="entry name" value="Ankyrin repeat"/>
    <property type="match status" value="1"/>
</dbReference>
<keyword evidence="6" id="KW-1185">Reference proteome</keyword>
<gene>
    <name evidence="5" type="ORF">PENPOL_c015G02593</name>
</gene>
<dbReference type="PANTHER" id="PTHR24193">
    <property type="entry name" value="ANKYRIN REPEAT PROTEIN"/>
    <property type="match status" value="1"/>
</dbReference>
<comment type="caution">
    <text evidence="5">The sequence shown here is derived from an EMBL/GenBank/DDBJ whole genome shotgun (WGS) entry which is preliminary data.</text>
</comment>
<proteinExistence type="predicted"/>
<keyword evidence="2 3" id="KW-0040">ANK repeat</keyword>
<dbReference type="GO" id="GO:0005634">
    <property type="term" value="C:nucleus"/>
    <property type="evidence" value="ECO:0007669"/>
    <property type="project" value="TreeGrafter"/>
</dbReference>
<dbReference type="PROSITE" id="PS50297">
    <property type="entry name" value="ANK_REP_REGION"/>
    <property type="match status" value="3"/>
</dbReference>
<dbReference type="EMBL" id="MDYM01000015">
    <property type="protein sequence ID" value="OQD61709.1"/>
    <property type="molecule type" value="Genomic_DNA"/>
</dbReference>
<dbReference type="InterPro" id="IPR002110">
    <property type="entry name" value="Ankyrin_rpt"/>
</dbReference>
<feature type="region of interest" description="Disordered" evidence="4">
    <location>
        <begin position="398"/>
        <end position="418"/>
    </location>
</feature>
<dbReference type="PROSITE" id="PS50088">
    <property type="entry name" value="ANK_REPEAT"/>
    <property type="match status" value="3"/>
</dbReference>
<reference evidence="6" key="1">
    <citation type="journal article" date="2017" name="Nat. Microbiol.">
        <title>Global analysis of biosynthetic gene clusters reveals vast potential of secondary metabolite production in Penicillium species.</title>
        <authorList>
            <person name="Nielsen J.C."/>
            <person name="Grijseels S."/>
            <person name="Prigent S."/>
            <person name="Ji B."/>
            <person name="Dainat J."/>
            <person name="Nielsen K.F."/>
            <person name="Frisvad J.C."/>
            <person name="Workman M."/>
            <person name="Nielsen J."/>
        </authorList>
    </citation>
    <scope>NUCLEOTIDE SEQUENCE [LARGE SCALE GENOMIC DNA]</scope>
    <source>
        <strain evidence="6">IBT 4502</strain>
    </source>
</reference>